<dbReference type="Proteomes" id="UP000314986">
    <property type="component" value="Unassembled WGS sequence"/>
</dbReference>
<name>A0A4W3HV40_CALMI</name>
<evidence type="ECO:0000313" key="3">
    <source>
        <dbReference type="Proteomes" id="UP000314986"/>
    </source>
</evidence>
<organism evidence="2 3">
    <name type="scientific">Callorhinchus milii</name>
    <name type="common">Ghost shark</name>
    <dbReference type="NCBI Taxonomy" id="7868"/>
    <lineage>
        <taxon>Eukaryota</taxon>
        <taxon>Metazoa</taxon>
        <taxon>Chordata</taxon>
        <taxon>Craniata</taxon>
        <taxon>Vertebrata</taxon>
        <taxon>Chondrichthyes</taxon>
        <taxon>Holocephali</taxon>
        <taxon>Chimaeriformes</taxon>
        <taxon>Callorhinchidae</taxon>
        <taxon>Callorhinchus</taxon>
    </lineage>
</organism>
<feature type="region of interest" description="Disordered" evidence="1">
    <location>
        <begin position="45"/>
        <end position="65"/>
    </location>
</feature>
<proteinExistence type="predicted"/>
<reference evidence="3" key="2">
    <citation type="journal article" date="2007" name="PLoS Biol.">
        <title>Survey sequencing and comparative analysis of the elephant shark (Callorhinchus milii) genome.</title>
        <authorList>
            <person name="Venkatesh B."/>
            <person name="Kirkness E.F."/>
            <person name="Loh Y.H."/>
            <person name="Halpern A.L."/>
            <person name="Lee A.P."/>
            <person name="Johnson J."/>
            <person name="Dandona N."/>
            <person name="Viswanathan L.D."/>
            <person name="Tay A."/>
            <person name="Venter J.C."/>
            <person name="Strausberg R.L."/>
            <person name="Brenner S."/>
        </authorList>
    </citation>
    <scope>NUCLEOTIDE SEQUENCE [LARGE SCALE GENOMIC DNA]</scope>
</reference>
<accession>A0A4W3HV40</accession>
<reference evidence="3" key="1">
    <citation type="journal article" date="2006" name="Science">
        <title>Ancient noncoding elements conserved in the human genome.</title>
        <authorList>
            <person name="Venkatesh B."/>
            <person name="Kirkness E.F."/>
            <person name="Loh Y.H."/>
            <person name="Halpern A.L."/>
            <person name="Lee A.P."/>
            <person name="Johnson J."/>
            <person name="Dandona N."/>
            <person name="Viswanathan L.D."/>
            <person name="Tay A."/>
            <person name="Venter J.C."/>
            <person name="Strausberg R.L."/>
            <person name="Brenner S."/>
        </authorList>
    </citation>
    <scope>NUCLEOTIDE SEQUENCE [LARGE SCALE GENOMIC DNA]</scope>
</reference>
<dbReference type="GeneTree" id="ENSGT01120000277792"/>
<sequence length="126" mass="14887">MQKAKTKPVPKNPKIKEAKKILRKKLIVNTKVTFDEAGKMVQLWPPVQKSKTNDDQDDDSGGLNVEKAIERLREEDKYDKEAYRKKVKEKHKERRLKEKAKKVSRKIEHEMTQINFLDQAVTICWQ</sequence>
<keyword evidence="3" id="KW-1185">Reference proteome</keyword>
<dbReference type="Ensembl" id="ENSCMIT00000019111.1">
    <property type="protein sequence ID" value="ENSCMIP00000018757.1"/>
    <property type="gene ID" value="ENSCMIG00000008808.1"/>
</dbReference>
<reference evidence="2" key="4">
    <citation type="submission" date="2025-08" db="UniProtKB">
        <authorList>
            <consortium name="Ensembl"/>
        </authorList>
    </citation>
    <scope>IDENTIFICATION</scope>
</reference>
<evidence type="ECO:0000256" key="1">
    <source>
        <dbReference type="SAM" id="MobiDB-lite"/>
    </source>
</evidence>
<protein>
    <submittedName>
        <fullName evidence="2">Probable ATP-dependent RNA helicase DDX10</fullName>
    </submittedName>
</protein>
<reference evidence="3" key="3">
    <citation type="journal article" date="2014" name="Nature">
        <title>Elephant shark genome provides unique insights into gnathostome evolution.</title>
        <authorList>
            <consortium name="International Elephant Shark Genome Sequencing Consortium"/>
            <person name="Venkatesh B."/>
            <person name="Lee A.P."/>
            <person name="Ravi V."/>
            <person name="Maurya A.K."/>
            <person name="Lian M.M."/>
            <person name="Swann J.B."/>
            <person name="Ohta Y."/>
            <person name="Flajnik M.F."/>
            <person name="Sutoh Y."/>
            <person name="Kasahara M."/>
            <person name="Hoon S."/>
            <person name="Gangu V."/>
            <person name="Roy S.W."/>
            <person name="Irimia M."/>
            <person name="Korzh V."/>
            <person name="Kondrychyn I."/>
            <person name="Lim Z.W."/>
            <person name="Tay B.H."/>
            <person name="Tohari S."/>
            <person name="Kong K.W."/>
            <person name="Ho S."/>
            <person name="Lorente-Galdos B."/>
            <person name="Quilez J."/>
            <person name="Marques-Bonet T."/>
            <person name="Raney B.J."/>
            <person name="Ingham P.W."/>
            <person name="Tay A."/>
            <person name="Hillier L.W."/>
            <person name="Minx P."/>
            <person name="Boehm T."/>
            <person name="Wilson R.K."/>
            <person name="Brenner S."/>
            <person name="Warren W.C."/>
        </authorList>
    </citation>
    <scope>NUCLEOTIDE SEQUENCE [LARGE SCALE GENOMIC DNA]</scope>
</reference>
<feature type="region of interest" description="Disordered" evidence="1">
    <location>
        <begin position="85"/>
        <end position="104"/>
    </location>
</feature>
<reference evidence="2" key="5">
    <citation type="submission" date="2025-09" db="UniProtKB">
        <authorList>
            <consortium name="Ensembl"/>
        </authorList>
    </citation>
    <scope>IDENTIFICATION</scope>
</reference>
<evidence type="ECO:0000313" key="2">
    <source>
        <dbReference type="Ensembl" id="ENSCMIP00000018757.1"/>
    </source>
</evidence>
<dbReference type="AlphaFoldDB" id="A0A4W3HV40"/>